<dbReference type="PANTHER" id="PTHR11439:SF442">
    <property type="entry name" value="CYSTEINE-RICH RLK (RECEPTOR-LIKE PROTEIN KINASE) 8"/>
    <property type="match status" value="1"/>
</dbReference>
<reference evidence="3 4" key="1">
    <citation type="submission" date="2018-09" db="EMBL/GenBank/DDBJ databases">
        <title>A high-quality reference genome of wild soybean provides a powerful tool to mine soybean genomes.</title>
        <authorList>
            <person name="Xie M."/>
            <person name="Chung C.Y.L."/>
            <person name="Li M.-W."/>
            <person name="Wong F.-L."/>
            <person name="Chan T.-F."/>
            <person name="Lam H.-M."/>
        </authorList>
    </citation>
    <scope>NUCLEOTIDE SEQUENCE [LARGE SCALE GENOMIC DNA]</scope>
    <source>
        <strain evidence="4">cv. W05</strain>
        <tissue evidence="3">Hypocotyl of etiolated seedlings</tissue>
    </source>
</reference>
<feature type="domain" description="GST C-terminal" evidence="2">
    <location>
        <begin position="351"/>
        <end position="484"/>
    </location>
</feature>
<dbReference type="Pfam" id="PF07727">
    <property type="entry name" value="RVT_2"/>
    <property type="match status" value="1"/>
</dbReference>
<dbReference type="EC" id="2.7.7.7" evidence="3"/>
<name>A0A445FSG5_GLYSO</name>
<dbReference type="CDD" id="cd09272">
    <property type="entry name" value="RNase_HI_RT_Ty1"/>
    <property type="match status" value="1"/>
</dbReference>
<proteinExistence type="predicted"/>
<dbReference type="GO" id="GO:0003887">
    <property type="term" value="F:DNA-directed DNA polymerase activity"/>
    <property type="evidence" value="ECO:0007669"/>
    <property type="project" value="UniProtKB-EC"/>
</dbReference>
<dbReference type="EMBL" id="QZWG01000018">
    <property type="protein sequence ID" value="RZB51816.1"/>
    <property type="molecule type" value="Genomic_DNA"/>
</dbReference>
<dbReference type="InterPro" id="IPR036282">
    <property type="entry name" value="Glutathione-S-Trfase_C_sf"/>
</dbReference>
<feature type="region of interest" description="Disordered" evidence="1">
    <location>
        <begin position="168"/>
        <end position="214"/>
    </location>
</feature>
<keyword evidence="4" id="KW-1185">Reference proteome</keyword>
<feature type="region of interest" description="Disordered" evidence="1">
    <location>
        <begin position="319"/>
        <end position="350"/>
    </location>
</feature>
<dbReference type="AlphaFoldDB" id="A0A445FSG5"/>
<evidence type="ECO:0000313" key="4">
    <source>
        <dbReference type="Proteomes" id="UP000289340"/>
    </source>
</evidence>
<feature type="compositionally biased region" description="Acidic residues" evidence="1">
    <location>
        <begin position="186"/>
        <end position="196"/>
    </location>
</feature>
<keyword evidence="3" id="KW-0808">Transferase</keyword>
<dbReference type="GO" id="GO:0006749">
    <property type="term" value="P:glutathione metabolic process"/>
    <property type="evidence" value="ECO:0007669"/>
    <property type="project" value="InterPro"/>
</dbReference>
<sequence length="486" mass="54989">MASLDSLSFKSIFRNRLFQDHDEDQVNLCLMTKSDENNKEDSIRKKWYIDSGCSKHMTGDVSKFTTISPKKSGHVTYGDNNKGKIIGVGKIGTSSSTPIENVLLVEESLGKFDAKADEGIFLGYSLHSKAFRIYNKRTMTIEESIHVTFDETNITSPRKEFVDDITDTLEDTQNEERNLKRKRDDEDKDDQDDTAQENDNLPKEWKTSRNHPLDNIIGDISKGEEVYVEQPPGFEDSQKLDHVYRLRKALYGLKQAPRACEFEMSMMGELNYFLGLQIKQTNDGIFVNQSKYCKELIKRFGMENSKHLATPMNTSCYLDKDESGQPVDPKQYRGYSDSDFAGSKTDKKSTSGTCQFIGSALVSWNSKKQNSVALSTAEAEYISADKKKRFIEEVRQGLALLKDVFKSSSKGMAFYGGNQIGFLDIALGSFLGWLRVTEISNAVKLLDQSNTPELVKCDERFCAHGVVKDVMPEIWKVVEFAKTLKC</sequence>
<dbReference type="InterPro" id="IPR057670">
    <property type="entry name" value="SH3_retrovirus"/>
</dbReference>
<dbReference type="Proteomes" id="UP000289340">
    <property type="component" value="Chromosome 18"/>
</dbReference>
<gene>
    <name evidence="3" type="ORF">D0Y65_048305</name>
</gene>
<dbReference type="GO" id="GO:0004364">
    <property type="term" value="F:glutathione transferase activity"/>
    <property type="evidence" value="ECO:0007669"/>
    <property type="project" value="InterPro"/>
</dbReference>
<accession>A0A445FSG5</accession>
<dbReference type="CDD" id="cd03185">
    <property type="entry name" value="GST_C_Tau"/>
    <property type="match status" value="1"/>
</dbReference>
<protein>
    <submittedName>
        <fullName evidence="3">Glutathione S-transferase U18</fullName>
        <ecNumber evidence="3">2.7.7.7</ecNumber>
    </submittedName>
</protein>
<dbReference type="InterPro" id="IPR045074">
    <property type="entry name" value="GST_C_Tau"/>
</dbReference>
<feature type="compositionally biased region" description="Basic and acidic residues" evidence="1">
    <location>
        <begin position="174"/>
        <end position="185"/>
    </location>
</feature>
<dbReference type="Pfam" id="PF25597">
    <property type="entry name" value="SH3_retrovirus"/>
    <property type="match status" value="1"/>
</dbReference>
<dbReference type="InterPro" id="IPR010987">
    <property type="entry name" value="Glutathione-S-Trfase_C-like"/>
</dbReference>
<evidence type="ECO:0000313" key="3">
    <source>
        <dbReference type="EMBL" id="RZB51816.1"/>
    </source>
</evidence>
<dbReference type="InterPro" id="IPR013103">
    <property type="entry name" value="RVT_2"/>
</dbReference>
<dbReference type="Pfam" id="PF22936">
    <property type="entry name" value="Pol_BBD"/>
    <property type="match status" value="1"/>
</dbReference>
<dbReference type="InterPro" id="IPR054722">
    <property type="entry name" value="PolX-like_BBD"/>
</dbReference>
<dbReference type="Gene3D" id="1.20.1050.10">
    <property type="match status" value="1"/>
</dbReference>
<organism evidence="3 4">
    <name type="scientific">Glycine soja</name>
    <name type="common">Wild soybean</name>
    <dbReference type="NCBI Taxonomy" id="3848"/>
    <lineage>
        <taxon>Eukaryota</taxon>
        <taxon>Viridiplantae</taxon>
        <taxon>Streptophyta</taxon>
        <taxon>Embryophyta</taxon>
        <taxon>Tracheophyta</taxon>
        <taxon>Spermatophyta</taxon>
        <taxon>Magnoliopsida</taxon>
        <taxon>eudicotyledons</taxon>
        <taxon>Gunneridae</taxon>
        <taxon>Pentapetalae</taxon>
        <taxon>rosids</taxon>
        <taxon>fabids</taxon>
        <taxon>Fabales</taxon>
        <taxon>Fabaceae</taxon>
        <taxon>Papilionoideae</taxon>
        <taxon>50 kb inversion clade</taxon>
        <taxon>NPAAA clade</taxon>
        <taxon>indigoferoid/millettioid clade</taxon>
        <taxon>Phaseoleae</taxon>
        <taxon>Glycine</taxon>
        <taxon>Glycine subgen. Soja</taxon>
    </lineage>
</organism>
<comment type="caution">
    <text evidence="3">The sequence shown here is derived from an EMBL/GenBank/DDBJ whole genome shotgun (WGS) entry which is preliminary data.</text>
</comment>
<dbReference type="PROSITE" id="PS50405">
    <property type="entry name" value="GST_CTER"/>
    <property type="match status" value="1"/>
</dbReference>
<evidence type="ECO:0000259" key="2">
    <source>
        <dbReference type="PROSITE" id="PS50405"/>
    </source>
</evidence>
<dbReference type="PANTHER" id="PTHR11439">
    <property type="entry name" value="GAG-POL-RELATED RETROTRANSPOSON"/>
    <property type="match status" value="1"/>
</dbReference>
<keyword evidence="3" id="KW-0548">Nucleotidyltransferase</keyword>
<evidence type="ECO:0000256" key="1">
    <source>
        <dbReference type="SAM" id="MobiDB-lite"/>
    </source>
</evidence>
<dbReference type="SUPFAM" id="SSF47616">
    <property type="entry name" value="GST C-terminal domain-like"/>
    <property type="match status" value="1"/>
</dbReference>